<dbReference type="AlphaFoldDB" id="A0A9P9YAH7"/>
<dbReference type="OrthoDB" id="5355526at2759"/>
<dbReference type="Proteomes" id="UP001055219">
    <property type="component" value="Unassembled WGS sequence"/>
</dbReference>
<proteinExistence type="predicted"/>
<reference evidence="1" key="1">
    <citation type="journal article" date="2021" name="J Fungi (Basel)">
        <title>Genomic and Metabolomic Analyses of the Marine Fungus Emericellopsis cladophorae: Insights into Saltwater Adaptability Mechanisms and Its Biosynthetic Potential.</title>
        <authorList>
            <person name="Goncalves M.F.M."/>
            <person name="Hilario S."/>
            <person name="Van de Peer Y."/>
            <person name="Esteves A.C."/>
            <person name="Alves A."/>
        </authorList>
    </citation>
    <scope>NUCLEOTIDE SEQUENCE</scope>
    <source>
        <strain evidence="1">MUM 19.33</strain>
    </source>
</reference>
<keyword evidence="2" id="KW-1185">Reference proteome</keyword>
<comment type="caution">
    <text evidence="1">The sequence shown here is derived from an EMBL/GenBank/DDBJ whole genome shotgun (WGS) entry which is preliminary data.</text>
</comment>
<protein>
    <submittedName>
        <fullName evidence="1">Transcription factor c2h2</fullName>
    </submittedName>
</protein>
<accession>A0A9P9YAH7</accession>
<dbReference type="EMBL" id="JAGIXG020000001">
    <property type="protein sequence ID" value="KAI6786014.1"/>
    <property type="molecule type" value="Genomic_DNA"/>
</dbReference>
<evidence type="ECO:0000313" key="2">
    <source>
        <dbReference type="Proteomes" id="UP001055219"/>
    </source>
</evidence>
<dbReference type="GeneID" id="75832831"/>
<dbReference type="RefSeq" id="XP_051366870.1">
    <property type="nucleotide sequence ID" value="XM_051506583.1"/>
</dbReference>
<reference evidence="1" key="2">
    <citation type="submission" date="2022-07" db="EMBL/GenBank/DDBJ databases">
        <authorList>
            <person name="Goncalves M.F.M."/>
            <person name="Hilario S."/>
            <person name="Van De Peer Y."/>
            <person name="Esteves A.C."/>
            <person name="Alves A."/>
        </authorList>
    </citation>
    <scope>NUCLEOTIDE SEQUENCE</scope>
    <source>
        <strain evidence="1">MUM 19.33</strain>
    </source>
</reference>
<evidence type="ECO:0000313" key="1">
    <source>
        <dbReference type="EMBL" id="KAI6786014.1"/>
    </source>
</evidence>
<organism evidence="1 2">
    <name type="scientific">Emericellopsis cladophorae</name>
    <dbReference type="NCBI Taxonomy" id="2686198"/>
    <lineage>
        <taxon>Eukaryota</taxon>
        <taxon>Fungi</taxon>
        <taxon>Dikarya</taxon>
        <taxon>Ascomycota</taxon>
        <taxon>Pezizomycotina</taxon>
        <taxon>Sordariomycetes</taxon>
        <taxon>Hypocreomycetidae</taxon>
        <taxon>Hypocreales</taxon>
        <taxon>Bionectriaceae</taxon>
        <taxon>Emericellopsis</taxon>
    </lineage>
</organism>
<sequence length="192" mass="21399">MYDDDLVSIRCSPSMPSLDSRQEYHYEMPDMDPPIGPSMAMHLLASPDHAHVLPILLRRIPIRRNRKLSPCPVKGVSIGWGVQFVGGAYRLAPDASEWETMDRLGMGYKTDLDDEDPVAFLKNHTIRNLCAFTGSHNDQRHKSSAHRSRSLPSTALTVLDLFGPLNALKYLGITKPMTMSLLATDMKPQPSA</sequence>
<gene>
    <name evidence="1" type="ORF">J7T54_006353</name>
</gene>
<name>A0A9P9YAH7_9HYPO</name>